<organism evidence="2 3">
    <name type="scientific">Rhizobium giardinii</name>
    <dbReference type="NCBI Taxonomy" id="56731"/>
    <lineage>
        <taxon>Bacteria</taxon>
        <taxon>Pseudomonadati</taxon>
        <taxon>Pseudomonadota</taxon>
        <taxon>Alphaproteobacteria</taxon>
        <taxon>Hyphomicrobiales</taxon>
        <taxon>Rhizobiaceae</taxon>
        <taxon>Rhizobium/Agrobacterium group</taxon>
        <taxon>Rhizobium</taxon>
    </lineage>
</organism>
<dbReference type="Pfam" id="PF01883">
    <property type="entry name" value="FeS_assembly_P"/>
    <property type="match status" value="1"/>
</dbReference>
<keyword evidence="3" id="KW-1185">Reference proteome</keyword>
<dbReference type="EMBL" id="JACHBK010000021">
    <property type="protein sequence ID" value="MBB5539520.1"/>
    <property type="molecule type" value="Genomic_DNA"/>
</dbReference>
<evidence type="ECO:0000259" key="1">
    <source>
        <dbReference type="Pfam" id="PF01883"/>
    </source>
</evidence>
<gene>
    <name evidence="2" type="ORF">GGD55_006270</name>
</gene>
<dbReference type="PANTHER" id="PTHR42831:SF1">
    <property type="entry name" value="FE-S PROTEIN MATURATION AUXILIARY FACTOR YITW"/>
    <property type="match status" value="1"/>
</dbReference>
<dbReference type="InterPro" id="IPR034904">
    <property type="entry name" value="FSCA_dom_sf"/>
</dbReference>
<dbReference type="AlphaFoldDB" id="A0A7W8UJU7"/>
<comment type="caution">
    <text evidence="2">The sequence shown here is derived from an EMBL/GenBank/DDBJ whole genome shotgun (WGS) entry which is preliminary data.</text>
</comment>
<name>A0A7W8UJU7_9HYPH</name>
<dbReference type="RefSeq" id="WP_018327466.1">
    <property type="nucleotide sequence ID" value="NZ_JACHBK010000021.1"/>
</dbReference>
<evidence type="ECO:0000313" key="2">
    <source>
        <dbReference type="EMBL" id="MBB5539520.1"/>
    </source>
</evidence>
<sequence>MSAREPGSAAQTESIHRALHIVIDPELGRSVVDIGLIYGIRNDVDGNVAVTMTTTVPGCPAAGFLVEAVRNCVAGIDGVGNVDVHLTYDPPWTPDRMTG</sequence>
<accession>A0A7W8UJU7</accession>
<dbReference type="Gene3D" id="3.30.300.130">
    <property type="entry name" value="Fe-S cluster assembly (FSCA)"/>
    <property type="match status" value="1"/>
</dbReference>
<dbReference type="InterPro" id="IPR052339">
    <property type="entry name" value="Fe-S_Maturation_MIP18"/>
</dbReference>
<dbReference type="PANTHER" id="PTHR42831">
    <property type="entry name" value="FE-S PROTEIN MATURATION AUXILIARY FACTOR YITW"/>
    <property type="match status" value="1"/>
</dbReference>
<evidence type="ECO:0000313" key="3">
    <source>
        <dbReference type="Proteomes" id="UP000585507"/>
    </source>
</evidence>
<feature type="domain" description="MIP18 family-like" evidence="1">
    <location>
        <begin position="13"/>
        <end position="84"/>
    </location>
</feature>
<dbReference type="SUPFAM" id="SSF117916">
    <property type="entry name" value="Fe-S cluster assembly (FSCA) domain-like"/>
    <property type="match status" value="1"/>
</dbReference>
<reference evidence="2 3" key="1">
    <citation type="submission" date="2020-08" db="EMBL/GenBank/DDBJ databases">
        <title>Genomic Encyclopedia of Type Strains, Phase IV (KMG-V): Genome sequencing to study the core and pangenomes of soil and plant-associated prokaryotes.</title>
        <authorList>
            <person name="Whitman W."/>
        </authorList>
    </citation>
    <scope>NUCLEOTIDE SEQUENCE [LARGE SCALE GENOMIC DNA]</scope>
    <source>
        <strain evidence="2 3">SEMIA 4084</strain>
    </source>
</reference>
<dbReference type="Proteomes" id="UP000585507">
    <property type="component" value="Unassembled WGS sequence"/>
</dbReference>
<protein>
    <submittedName>
        <fullName evidence="2">Metal-sulfur cluster biosynthetic enzyme</fullName>
    </submittedName>
</protein>
<proteinExistence type="predicted"/>
<dbReference type="InterPro" id="IPR002744">
    <property type="entry name" value="MIP18-like"/>
</dbReference>